<dbReference type="Proteomes" id="UP001199319">
    <property type="component" value="Unassembled WGS sequence"/>
</dbReference>
<evidence type="ECO:0008006" key="3">
    <source>
        <dbReference type="Google" id="ProtNLM"/>
    </source>
</evidence>
<accession>A0AAE3AC92</accession>
<keyword evidence="2" id="KW-1185">Reference proteome</keyword>
<comment type="caution">
    <text evidence="1">The sequence shown here is derived from an EMBL/GenBank/DDBJ whole genome shotgun (WGS) entry which is preliminary data.</text>
</comment>
<sequence length="80" mass="9136">MGVDLDVTATPQHIDNHKAYVQAWIQSIRDKPETLIRAIKDAQAAATYMDYKAGLITDKEYEQACGSVLEVKQKERDRER</sequence>
<evidence type="ECO:0000313" key="1">
    <source>
        <dbReference type="EMBL" id="MCC2129474.1"/>
    </source>
</evidence>
<gene>
    <name evidence="1" type="ORF">LKD37_08100</name>
</gene>
<dbReference type="RefSeq" id="WP_349048790.1">
    <property type="nucleotide sequence ID" value="NZ_JBBNJF010000247.1"/>
</dbReference>
<reference evidence="1" key="1">
    <citation type="submission" date="2021-10" db="EMBL/GenBank/DDBJ databases">
        <title>Anaerobic single-cell dispensing facilitates the cultivation of human gut bacteria.</title>
        <authorList>
            <person name="Afrizal A."/>
        </authorList>
    </citation>
    <scope>NUCLEOTIDE SEQUENCE</scope>
    <source>
        <strain evidence="1">CLA-AA-H272</strain>
    </source>
</reference>
<protein>
    <recommendedName>
        <fullName evidence="3">Polyvalent protein metallopeptidase domain-containing protein</fullName>
    </recommendedName>
</protein>
<proteinExistence type="predicted"/>
<dbReference type="EMBL" id="JAJEPW010000020">
    <property type="protein sequence ID" value="MCC2129474.1"/>
    <property type="molecule type" value="Genomic_DNA"/>
</dbReference>
<dbReference type="AlphaFoldDB" id="A0AAE3AC92"/>
<name>A0AAE3AC92_9FIRM</name>
<evidence type="ECO:0000313" key="2">
    <source>
        <dbReference type="Proteomes" id="UP001199319"/>
    </source>
</evidence>
<organism evidence="1 2">
    <name type="scientific">Brotocaccenecus cirricatena</name>
    <dbReference type="NCBI Taxonomy" id="3064195"/>
    <lineage>
        <taxon>Bacteria</taxon>
        <taxon>Bacillati</taxon>
        <taxon>Bacillota</taxon>
        <taxon>Clostridia</taxon>
        <taxon>Eubacteriales</taxon>
        <taxon>Oscillospiraceae</taxon>
        <taxon>Brotocaccenecus</taxon>
    </lineage>
</organism>